<feature type="compositionally biased region" description="Pro residues" evidence="1">
    <location>
        <begin position="114"/>
        <end position="127"/>
    </location>
</feature>
<evidence type="ECO:0000256" key="2">
    <source>
        <dbReference type="SAM" id="SignalP"/>
    </source>
</evidence>
<name>A0A4Z0BRJ4_9BURK</name>
<keyword evidence="2" id="KW-0732">Signal</keyword>
<keyword evidence="4" id="KW-1185">Reference proteome</keyword>
<dbReference type="AlphaFoldDB" id="A0A4Z0BRJ4"/>
<gene>
    <name evidence="3" type="ORF">EZ313_19475</name>
</gene>
<dbReference type="OrthoDB" id="9984100at2"/>
<evidence type="ECO:0000313" key="4">
    <source>
        <dbReference type="Proteomes" id="UP000298180"/>
    </source>
</evidence>
<accession>A0A4Z0BRJ4</accession>
<comment type="caution">
    <text evidence="3">The sequence shown here is derived from an EMBL/GenBank/DDBJ whole genome shotgun (WGS) entry which is preliminary data.</text>
</comment>
<protein>
    <submittedName>
        <fullName evidence="3">Uncharacterized protein</fullName>
    </submittedName>
</protein>
<feature type="chain" id="PRO_5021444527" evidence="2">
    <location>
        <begin position="26"/>
        <end position="127"/>
    </location>
</feature>
<reference evidence="3 4" key="1">
    <citation type="submission" date="2019-03" db="EMBL/GenBank/DDBJ databases">
        <title>Ramlibacter henchirensis DSM 14656, whole genome shotgun sequence.</title>
        <authorList>
            <person name="Zhang X."/>
            <person name="Feng G."/>
            <person name="Zhu H."/>
        </authorList>
    </citation>
    <scope>NUCLEOTIDE SEQUENCE [LARGE SCALE GENOMIC DNA]</scope>
    <source>
        <strain evidence="3 4">DSM 14656</strain>
    </source>
</reference>
<evidence type="ECO:0000256" key="1">
    <source>
        <dbReference type="SAM" id="MobiDB-lite"/>
    </source>
</evidence>
<organism evidence="3 4">
    <name type="scientific">Ramlibacter henchirensis</name>
    <dbReference type="NCBI Taxonomy" id="204072"/>
    <lineage>
        <taxon>Bacteria</taxon>
        <taxon>Pseudomonadati</taxon>
        <taxon>Pseudomonadota</taxon>
        <taxon>Betaproteobacteria</taxon>
        <taxon>Burkholderiales</taxon>
        <taxon>Comamonadaceae</taxon>
        <taxon>Ramlibacter</taxon>
    </lineage>
</organism>
<proteinExistence type="predicted"/>
<feature type="signal peptide" evidence="2">
    <location>
        <begin position="1"/>
        <end position="25"/>
    </location>
</feature>
<feature type="region of interest" description="Disordered" evidence="1">
    <location>
        <begin position="97"/>
        <end position="127"/>
    </location>
</feature>
<dbReference type="RefSeq" id="WP_135264973.1">
    <property type="nucleotide sequence ID" value="NZ_SMLM01000003.1"/>
</dbReference>
<dbReference type="EMBL" id="SMLM01000003">
    <property type="protein sequence ID" value="TFZ00635.1"/>
    <property type="molecule type" value="Genomic_DNA"/>
</dbReference>
<evidence type="ECO:0000313" key="3">
    <source>
        <dbReference type="EMBL" id="TFZ00635.1"/>
    </source>
</evidence>
<sequence length="127" mass="12781">MNTSWISAARFALPAVALLSAAGCAAPHATDWDLVSARDQHRYMPSLVMDNRPAAIVTSGPGGFVVGMGPGVPAPAVQVVSQDGQLRLVSQETLARMQASGAMGASPATAPQAPGQPAPVSPAAPAR</sequence>
<feature type="compositionally biased region" description="Low complexity" evidence="1">
    <location>
        <begin position="104"/>
        <end position="113"/>
    </location>
</feature>
<dbReference type="Proteomes" id="UP000298180">
    <property type="component" value="Unassembled WGS sequence"/>
</dbReference>